<comment type="caution">
    <text evidence="2">The sequence shown here is derived from an EMBL/GenBank/DDBJ whole genome shotgun (WGS) entry which is preliminary data.</text>
</comment>
<dbReference type="InterPro" id="IPR000210">
    <property type="entry name" value="BTB/POZ_dom"/>
</dbReference>
<feature type="domain" description="BTB" evidence="1">
    <location>
        <begin position="25"/>
        <end position="97"/>
    </location>
</feature>
<dbReference type="EMBL" id="JARKIB010000040">
    <property type="protein sequence ID" value="KAJ7759158.1"/>
    <property type="molecule type" value="Genomic_DNA"/>
</dbReference>
<dbReference type="SUPFAM" id="SSF54695">
    <property type="entry name" value="POZ domain"/>
    <property type="match status" value="1"/>
</dbReference>
<dbReference type="Pfam" id="PF00651">
    <property type="entry name" value="BTB"/>
    <property type="match status" value="1"/>
</dbReference>
<dbReference type="Gene3D" id="3.30.710.10">
    <property type="entry name" value="Potassium Channel Kv1.1, Chain A"/>
    <property type="match status" value="1"/>
</dbReference>
<evidence type="ECO:0000259" key="1">
    <source>
        <dbReference type="PROSITE" id="PS50097"/>
    </source>
</evidence>
<protein>
    <recommendedName>
        <fullName evidence="1">BTB domain-containing protein</fullName>
    </recommendedName>
</protein>
<reference evidence="2" key="1">
    <citation type="submission" date="2023-03" db="EMBL/GenBank/DDBJ databases">
        <title>Massive genome expansion in bonnet fungi (Mycena s.s.) driven by repeated elements and novel gene families across ecological guilds.</title>
        <authorList>
            <consortium name="Lawrence Berkeley National Laboratory"/>
            <person name="Harder C.B."/>
            <person name="Miyauchi S."/>
            <person name="Viragh M."/>
            <person name="Kuo A."/>
            <person name="Thoen E."/>
            <person name="Andreopoulos B."/>
            <person name="Lu D."/>
            <person name="Skrede I."/>
            <person name="Drula E."/>
            <person name="Henrissat B."/>
            <person name="Morin E."/>
            <person name="Kohler A."/>
            <person name="Barry K."/>
            <person name="LaButti K."/>
            <person name="Morin E."/>
            <person name="Salamov A."/>
            <person name="Lipzen A."/>
            <person name="Mereny Z."/>
            <person name="Hegedus B."/>
            <person name="Baldrian P."/>
            <person name="Stursova M."/>
            <person name="Weitz H."/>
            <person name="Taylor A."/>
            <person name="Grigoriev I.V."/>
            <person name="Nagy L.G."/>
            <person name="Martin F."/>
            <person name="Kauserud H."/>
        </authorList>
    </citation>
    <scope>NUCLEOTIDE SEQUENCE</scope>
    <source>
        <strain evidence="2">CBHHK182m</strain>
    </source>
</reference>
<keyword evidence="3" id="KW-1185">Reference proteome</keyword>
<evidence type="ECO:0000313" key="3">
    <source>
        <dbReference type="Proteomes" id="UP001215598"/>
    </source>
</evidence>
<dbReference type="SMART" id="SM00225">
    <property type="entry name" value="BTB"/>
    <property type="match status" value="1"/>
</dbReference>
<gene>
    <name evidence="2" type="ORF">B0H16DRAFT_630786</name>
</gene>
<dbReference type="InterPro" id="IPR011333">
    <property type="entry name" value="SKP1/BTB/POZ_sf"/>
</dbReference>
<dbReference type="CDD" id="cd18186">
    <property type="entry name" value="BTB_POZ_ZBTB_KLHL-like"/>
    <property type="match status" value="1"/>
</dbReference>
<proteinExistence type="predicted"/>
<dbReference type="Proteomes" id="UP001215598">
    <property type="component" value="Unassembled WGS sequence"/>
</dbReference>
<dbReference type="AlphaFoldDB" id="A0AAD7NEV6"/>
<dbReference type="PROSITE" id="PS50097">
    <property type="entry name" value="BTB"/>
    <property type="match status" value="1"/>
</dbReference>
<name>A0AAD7NEV6_9AGAR</name>
<accession>A0AAD7NEV6</accession>
<sequence length="328" mass="36413">MGDAKTFSSAESTIACNNGVPFHDGDIIVRSTTAQVDFRIHKAFLAVASPFFRDMFSLPQNEAPSRSASVEDMKDGLPIVPFEEDPQTLGTLIQLCYPRWMLLDCKPIFPTIERVLPVLIAAKKYAMDGVEREVRAVLISPRFVDPDPLRVFALAVKHGMYEEAKICARHTLRTPVLAKQYIPELENITAGAYYHLQDYHIRCGAVAAGVVQDVRWIINETSVWFDCSGCRGGSPPVMISGDKRKWVAKWWADFMMEAGNLLRDCPSGVVVGVDSHVVQMAMEKASTCVACRSRALREIKEFCAIFSAQVDKMVDGVEFSYLAPNGIA</sequence>
<evidence type="ECO:0000313" key="2">
    <source>
        <dbReference type="EMBL" id="KAJ7759158.1"/>
    </source>
</evidence>
<organism evidence="2 3">
    <name type="scientific">Mycena metata</name>
    <dbReference type="NCBI Taxonomy" id="1033252"/>
    <lineage>
        <taxon>Eukaryota</taxon>
        <taxon>Fungi</taxon>
        <taxon>Dikarya</taxon>
        <taxon>Basidiomycota</taxon>
        <taxon>Agaricomycotina</taxon>
        <taxon>Agaricomycetes</taxon>
        <taxon>Agaricomycetidae</taxon>
        <taxon>Agaricales</taxon>
        <taxon>Marasmiineae</taxon>
        <taxon>Mycenaceae</taxon>
        <taxon>Mycena</taxon>
    </lineage>
</organism>